<feature type="region of interest" description="Disordered" evidence="1">
    <location>
        <begin position="43"/>
        <end position="72"/>
    </location>
</feature>
<proteinExistence type="predicted"/>
<evidence type="ECO:0000256" key="1">
    <source>
        <dbReference type="SAM" id="MobiDB-lite"/>
    </source>
</evidence>
<dbReference type="Proteomes" id="UP000250235">
    <property type="component" value="Unassembled WGS sequence"/>
</dbReference>
<evidence type="ECO:0000313" key="3">
    <source>
        <dbReference type="Proteomes" id="UP000250235"/>
    </source>
</evidence>
<keyword evidence="3" id="KW-1185">Reference proteome</keyword>
<evidence type="ECO:0000313" key="2">
    <source>
        <dbReference type="EMBL" id="KZV20406.1"/>
    </source>
</evidence>
<accession>A0A2Z7AFI2</accession>
<dbReference type="EMBL" id="KV015671">
    <property type="protein sequence ID" value="KZV20406.1"/>
    <property type="molecule type" value="Genomic_DNA"/>
</dbReference>
<name>A0A2Z7AFI2_9LAMI</name>
<protein>
    <submittedName>
        <fullName evidence="2">Uncharacterized protein</fullName>
    </submittedName>
</protein>
<sequence length="72" mass="8381">MDAQHLEYCKFTHKCYRVDYYKMVYAPAIMPINGRDEWNPAIQIPSIPPNIGRSAGRPKKTRRREKDEGGIT</sequence>
<dbReference type="AlphaFoldDB" id="A0A2Z7AFI2"/>
<organism evidence="2 3">
    <name type="scientific">Dorcoceras hygrometricum</name>
    <dbReference type="NCBI Taxonomy" id="472368"/>
    <lineage>
        <taxon>Eukaryota</taxon>
        <taxon>Viridiplantae</taxon>
        <taxon>Streptophyta</taxon>
        <taxon>Embryophyta</taxon>
        <taxon>Tracheophyta</taxon>
        <taxon>Spermatophyta</taxon>
        <taxon>Magnoliopsida</taxon>
        <taxon>eudicotyledons</taxon>
        <taxon>Gunneridae</taxon>
        <taxon>Pentapetalae</taxon>
        <taxon>asterids</taxon>
        <taxon>lamiids</taxon>
        <taxon>Lamiales</taxon>
        <taxon>Gesneriaceae</taxon>
        <taxon>Didymocarpoideae</taxon>
        <taxon>Trichosporeae</taxon>
        <taxon>Loxocarpinae</taxon>
        <taxon>Dorcoceras</taxon>
    </lineage>
</organism>
<gene>
    <name evidence="2" type="ORF">F511_30636</name>
</gene>
<reference evidence="2 3" key="1">
    <citation type="journal article" date="2015" name="Proc. Natl. Acad. Sci. U.S.A.">
        <title>The resurrection genome of Boea hygrometrica: A blueprint for survival of dehydration.</title>
        <authorList>
            <person name="Xiao L."/>
            <person name="Yang G."/>
            <person name="Zhang L."/>
            <person name="Yang X."/>
            <person name="Zhao S."/>
            <person name="Ji Z."/>
            <person name="Zhou Q."/>
            <person name="Hu M."/>
            <person name="Wang Y."/>
            <person name="Chen M."/>
            <person name="Xu Y."/>
            <person name="Jin H."/>
            <person name="Xiao X."/>
            <person name="Hu G."/>
            <person name="Bao F."/>
            <person name="Hu Y."/>
            <person name="Wan P."/>
            <person name="Li L."/>
            <person name="Deng X."/>
            <person name="Kuang T."/>
            <person name="Xiang C."/>
            <person name="Zhu J.K."/>
            <person name="Oliver M.J."/>
            <person name="He Y."/>
        </authorList>
    </citation>
    <scope>NUCLEOTIDE SEQUENCE [LARGE SCALE GENOMIC DNA]</scope>
    <source>
        <strain evidence="3">cv. XS01</strain>
    </source>
</reference>
<dbReference type="OrthoDB" id="687700at2759"/>